<organism evidence="6 7">
    <name type="scientific">Leptobrachium leishanense</name>
    <name type="common">Leishan spiny toad</name>
    <dbReference type="NCBI Taxonomy" id="445787"/>
    <lineage>
        <taxon>Eukaryota</taxon>
        <taxon>Metazoa</taxon>
        <taxon>Chordata</taxon>
        <taxon>Craniata</taxon>
        <taxon>Vertebrata</taxon>
        <taxon>Euteleostomi</taxon>
        <taxon>Amphibia</taxon>
        <taxon>Batrachia</taxon>
        <taxon>Anura</taxon>
        <taxon>Pelobatoidea</taxon>
        <taxon>Megophryidae</taxon>
        <taxon>Leptobrachium</taxon>
    </lineage>
</organism>
<dbReference type="PROSITE" id="PS50835">
    <property type="entry name" value="IG_LIKE"/>
    <property type="match status" value="4"/>
</dbReference>
<accession>A0A8C5QPU4</accession>
<dbReference type="GeneTree" id="ENSGT00940000163371"/>
<evidence type="ECO:0000256" key="4">
    <source>
        <dbReference type="SAM" id="SignalP"/>
    </source>
</evidence>
<reference evidence="6" key="1">
    <citation type="submission" date="2025-08" db="UniProtKB">
        <authorList>
            <consortium name="Ensembl"/>
        </authorList>
    </citation>
    <scope>IDENTIFICATION</scope>
</reference>
<dbReference type="InterPro" id="IPR007110">
    <property type="entry name" value="Ig-like_dom"/>
</dbReference>
<dbReference type="InterPro" id="IPR003597">
    <property type="entry name" value="Ig_C1-set"/>
</dbReference>
<feature type="domain" description="Ig-like" evidence="5">
    <location>
        <begin position="402"/>
        <end position="474"/>
    </location>
</feature>
<dbReference type="PANTHER" id="PTHR23411">
    <property type="entry name" value="TAPASIN"/>
    <property type="match status" value="1"/>
</dbReference>
<keyword evidence="1" id="KW-0393">Immunoglobulin domain</keyword>
<keyword evidence="7" id="KW-1185">Reference proteome</keyword>
<dbReference type="InterPro" id="IPR003599">
    <property type="entry name" value="Ig_sub"/>
</dbReference>
<dbReference type="CDD" id="cd00098">
    <property type="entry name" value="IgC1"/>
    <property type="match status" value="1"/>
</dbReference>
<dbReference type="InterPro" id="IPR050380">
    <property type="entry name" value="Immune_Resp_Modulators"/>
</dbReference>
<dbReference type="FunFam" id="2.60.40.10:FF:001774">
    <property type="entry name" value="Uncharacterized LOC100216153"/>
    <property type="match status" value="2"/>
</dbReference>
<feature type="domain" description="Ig-like" evidence="5">
    <location>
        <begin position="130"/>
        <end position="223"/>
    </location>
</feature>
<dbReference type="SMART" id="SM00407">
    <property type="entry name" value="IGc1"/>
    <property type="match status" value="3"/>
</dbReference>
<dbReference type="InterPro" id="IPR013783">
    <property type="entry name" value="Ig-like_fold"/>
</dbReference>
<dbReference type="Gene3D" id="2.60.40.10">
    <property type="entry name" value="Immunoglobulins"/>
    <property type="match status" value="4"/>
</dbReference>
<feature type="chain" id="PRO_5034480694" description="Ig-like domain-containing protein" evidence="4">
    <location>
        <begin position="20"/>
        <end position="612"/>
    </location>
</feature>
<evidence type="ECO:0000256" key="2">
    <source>
        <dbReference type="SAM" id="MobiDB-lite"/>
    </source>
</evidence>
<dbReference type="SUPFAM" id="SSF48726">
    <property type="entry name" value="Immunoglobulin"/>
    <property type="match status" value="4"/>
</dbReference>
<name>A0A8C5QPU4_9ANUR</name>
<dbReference type="Ensembl" id="ENSLLET00000042995.1">
    <property type="protein sequence ID" value="ENSLLEP00000041343.1"/>
    <property type="gene ID" value="ENSLLEG00000026284.1"/>
</dbReference>
<dbReference type="PROSITE" id="PS00290">
    <property type="entry name" value="IG_MHC"/>
    <property type="match status" value="1"/>
</dbReference>
<evidence type="ECO:0000256" key="3">
    <source>
        <dbReference type="SAM" id="Phobius"/>
    </source>
</evidence>
<feature type="domain" description="Ig-like" evidence="5">
    <location>
        <begin position="274"/>
        <end position="394"/>
    </location>
</feature>
<protein>
    <recommendedName>
        <fullName evidence="5">Ig-like domain-containing protein</fullName>
    </recommendedName>
</protein>
<dbReference type="Pfam" id="PF07654">
    <property type="entry name" value="C1-set"/>
    <property type="match status" value="3"/>
</dbReference>
<evidence type="ECO:0000313" key="6">
    <source>
        <dbReference type="Ensembl" id="ENSLLEP00000041343.1"/>
    </source>
</evidence>
<evidence type="ECO:0000259" key="5">
    <source>
        <dbReference type="PROSITE" id="PS50835"/>
    </source>
</evidence>
<feature type="domain" description="Ig-like" evidence="5">
    <location>
        <begin position="10"/>
        <end position="125"/>
    </location>
</feature>
<dbReference type="AlphaFoldDB" id="A0A8C5QPU4"/>
<feature type="region of interest" description="Disordered" evidence="2">
    <location>
        <begin position="502"/>
        <end position="612"/>
    </location>
</feature>
<evidence type="ECO:0000313" key="7">
    <source>
        <dbReference type="Proteomes" id="UP000694569"/>
    </source>
</evidence>
<keyword evidence="3" id="KW-0472">Membrane</keyword>
<proteinExistence type="predicted"/>
<feature type="compositionally biased region" description="Basic and acidic residues" evidence="2">
    <location>
        <begin position="537"/>
        <end position="561"/>
    </location>
</feature>
<keyword evidence="4" id="KW-0732">Signal</keyword>
<keyword evidence="3" id="KW-1133">Transmembrane helix</keyword>
<evidence type="ECO:0000256" key="1">
    <source>
        <dbReference type="ARBA" id="ARBA00023319"/>
    </source>
</evidence>
<dbReference type="Proteomes" id="UP000694569">
    <property type="component" value="Unplaced"/>
</dbReference>
<feature type="compositionally biased region" description="Basic and acidic residues" evidence="2">
    <location>
        <begin position="579"/>
        <end position="606"/>
    </location>
</feature>
<feature type="signal peptide" evidence="4">
    <location>
        <begin position="1"/>
        <end position="19"/>
    </location>
</feature>
<dbReference type="SMART" id="SM00409">
    <property type="entry name" value="IG"/>
    <property type="match status" value="3"/>
</dbReference>
<sequence>MRMAGWWLFPLALLLRAGAELVLDVPATHGARLGSETVIPCTFTVDRPRVDRSFLIVFWHFEGKQILKLEDELVVTDGRFYLNATRAENGDASLSISRVSLFDIGIYNCTILYSLELRTKGVPMSVHAPPKITITKKLAVIGQESILRGLITGFYPSDIGINWYRDGDILRNSNQLVHQRNLDGTYNVESIVPILLNEKDTNQSFSCRVQHGSLSEALNKDFQLEYADEGNEKNKLLLAGSMVVLLSLVLYFVLRYHRNRRNLAHRVLRQDSVPLIVSGSRSRPRVEGITVPDQLLWKQEVRLQCQIARFYPNELTVKWFKKERNAEGMTPVNPGNSYHIPDLQPEKQQDNTYSCTACLVFIPSPESDQGTEFLCQVYHPNLDRPIERRTKALHIKDFVSRPQMDNITVPDQILWDQPVKLICEISGFYPKNLTVTWLKQEAESQRKDPVDPENFQISNVISAEQPDGTYSCTACLEFTPTLKTHGIKFICRAKHSSLPRMMEKRTKPLEIQSQSRHWAGYSSEAGNPRRRAVRIRARSEPIYDRQRRETSVPEEDERKGMGLESLSEEPELDTSMESPIEKNTETTDKKEGRRSNPSFERKGESVRKRHTR</sequence>
<feature type="transmembrane region" description="Helical" evidence="3">
    <location>
        <begin position="236"/>
        <end position="254"/>
    </location>
</feature>
<reference evidence="6" key="2">
    <citation type="submission" date="2025-09" db="UniProtKB">
        <authorList>
            <consortium name="Ensembl"/>
        </authorList>
    </citation>
    <scope>IDENTIFICATION</scope>
</reference>
<dbReference type="InterPro" id="IPR003006">
    <property type="entry name" value="Ig/MHC_CS"/>
</dbReference>
<keyword evidence="3" id="KW-0812">Transmembrane</keyword>
<dbReference type="InterPro" id="IPR036179">
    <property type="entry name" value="Ig-like_dom_sf"/>
</dbReference>